<evidence type="ECO:0000256" key="2">
    <source>
        <dbReference type="ARBA" id="ARBA00022729"/>
    </source>
</evidence>
<accession>A0ABY7YSP1</accession>
<protein>
    <submittedName>
        <fullName evidence="5">Imelysin family protein</fullName>
    </submittedName>
</protein>
<dbReference type="InterPro" id="IPR018976">
    <property type="entry name" value="Imelysin-like"/>
</dbReference>
<organism evidence="5 6">
    <name type="scientific">Devosia algicola</name>
    <dbReference type="NCBI Taxonomy" id="3026418"/>
    <lineage>
        <taxon>Bacteria</taxon>
        <taxon>Pseudomonadati</taxon>
        <taxon>Pseudomonadota</taxon>
        <taxon>Alphaproteobacteria</taxon>
        <taxon>Hyphomicrobiales</taxon>
        <taxon>Devosiaceae</taxon>
        <taxon>Devosia</taxon>
    </lineage>
</organism>
<dbReference type="Pfam" id="PF09375">
    <property type="entry name" value="Peptidase_M75"/>
    <property type="match status" value="1"/>
</dbReference>
<keyword evidence="2 3" id="KW-0732">Signal</keyword>
<feature type="signal peptide" evidence="3">
    <location>
        <begin position="1"/>
        <end position="18"/>
    </location>
</feature>
<evidence type="ECO:0000313" key="5">
    <source>
        <dbReference type="EMBL" id="WDR04138.1"/>
    </source>
</evidence>
<dbReference type="Gene3D" id="1.20.1420.20">
    <property type="entry name" value="M75 peptidase, HXXE motif"/>
    <property type="match status" value="1"/>
</dbReference>
<evidence type="ECO:0000256" key="3">
    <source>
        <dbReference type="SAM" id="SignalP"/>
    </source>
</evidence>
<feature type="domain" description="Imelysin-like" evidence="4">
    <location>
        <begin position="50"/>
        <end position="338"/>
    </location>
</feature>
<proteinExistence type="predicted"/>
<evidence type="ECO:0000313" key="6">
    <source>
        <dbReference type="Proteomes" id="UP001220530"/>
    </source>
</evidence>
<gene>
    <name evidence="5" type="ORF">PSQ19_09140</name>
</gene>
<evidence type="ECO:0000256" key="1">
    <source>
        <dbReference type="ARBA" id="ARBA00004196"/>
    </source>
</evidence>
<evidence type="ECO:0000259" key="4">
    <source>
        <dbReference type="Pfam" id="PF09375"/>
    </source>
</evidence>
<reference evidence="5 6" key="1">
    <citation type="submission" date="2023-02" db="EMBL/GenBank/DDBJ databases">
        <title>Devosia algicola sp. nov., isolated from the phycosphere of marine algae.</title>
        <authorList>
            <person name="Kim J.M."/>
            <person name="Lee J.K."/>
            <person name="Choi B.J."/>
            <person name="Bayburt H."/>
            <person name="Jeon C.O."/>
        </authorList>
    </citation>
    <scope>NUCLEOTIDE SEQUENCE [LARGE SCALE GENOMIC DNA]</scope>
    <source>
        <strain evidence="5 6">G20-9</strain>
    </source>
</reference>
<dbReference type="Proteomes" id="UP001220530">
    <property type="component" value="Chromosome"/>
</dbReference>
<dbReference type="EMBL" id="CP118246">
    <property type="protein sequence ID" value="WDR04138.1"/>
    <property type="molecule type" value="Genomic_DNA"/>
</dbReference>
<keyword evidence="6" id="KW-1185">Reference proteome</keyword>
<dbReference type="CDD" id="cd14659">
    <property type="entry name" value="Imelysin-like_IPPA"/>
    <property type="match status" value="1"/>
</dbReference>
<sequence>MRLILALILLAMAAPVMAQEGKLLPPNAEAAKYPLVTRSSVLERAVDQVIRPAFQNFKDKADALTVAVDGLCAAPSTPNLDGAKLAFADVVDAYSRVEFFKIGPLGQDNRAERIFFWPDRKGIGLRQVQQLLAEHDAAATTPEGLASKSVAVQGLGALEYALYGTGSDALNDNDGSFRCQFGLAIAKNMAGIGADLVADWMAPDGIASHLMAPREDYADYRTEIEALEELVGIMSHGMEAIRDTRLLPFIGREGSAKPKLAPFWRSGLTMAAVQANIEGLQKLFDQSQIADAVGPTDMGLKASTEFEFSNAFRATDLVTSPIDEAATTPKQLSALNYLVIVTQSLQTLFGEQLSAALSLSVGFSALDGD</sequence>
<name>A0ABY7YSP1_9HYPH</name>
<dbReference type="InterPro" id="IPR034984">
    <property type="entry name" value="Imelysin-like_IPPA"/>
</dbReference>
<dbReference type="RefSeq" id="WP_282220523.1">
    <property type="nucleotide sequence ID" value="NZ_CP118246.1"/>
</dbReference>
<dbReference type="InterPro" id="IPR038352">
    <property type="entry name" value="Imelysin_sf"/>
</dbReference>
<comment type="subcellular location">
    <subcellularLocation>
        <location evidence="1">Cell envelope</location>
    </subcellularLocation>
</comment>
<feature type="chain" id="PRO_5045072273" evidence="3">
    <location>
        <begin position="19"/>
        <end position="369"/>
    </location>
</feature>